<feature type="transmembrane region" description="Helical" evidence="3">
    <location>
        <begin position="26"/>
        <end position="49"/>
    </location>
</feature>
<evidence type="ECO:0000256" key="3">
    <source>
        <dbReference type="SAM" id="Phobius"/>
    </source>
</evidence>
<reference evidence="5 6" key="1">
    <citation type="submission" date="2020-07" db="EMBL/GenBank/DDBJ databases">
        <title>Sequencing the genomes of 1000 actinobacteria strains.</title>
        <authorList>
            <person name="Klenk H.-P."/>
        </authorList>
    </citation>
    <scope>NUCLEOTIDE SEQUENCE [LARGE SCALE GENOMIC DNA]</scope>
    <source>
        <strain evidence="5 6">DSM 22185</strain>
    </source>
</reference>
<evidence type="ECO:0000256" key="1">
    <source>
        <dbReference type="ARBA" id="ARBA00006068"/>
    </source>
</evidence>
<dbReference type="InterPro" id="IPR050922">
    <property type="entry name" value="LytR/CpsA/Psr_CW_biosynth"/>
</dbReference>
<dbReference type="EMBL" id="JACCBH010000001">
    <property type="protein sequence ID" value="NYD53702.1"/>
    <property type="molecule type" value="Genomic_DNA"/>
</dbReference>
<keyword evidence="3" id="KW-0812">Transmembrane</keyword>
<dbReference type="Proteomes" id="UP000552045">
    <property type="component" value="Unassembled WGS sequence"/>
</dbReference>
<dbReference type="RefSeq" id="WP_343045337.1">
    <property type="nucleotide sequence ID" value="NZ_BAABLC010000007.1"/>
</dbReference>
<evidence type="ECO:0000313" key="6">
    <source>
        <dbReference type="Proteomes" id="UP000552045"/>
    </source>
</evidence>
<proteinExistence type="inferred from homology"/>
<keyword evidence="3" id="KW-0472">Membrane</keyword>
<gene>
    <name evidence="5" type="ORF">BKA02_000757</name>
</gene>
<dbReference type="PANTHER" id="PTHR33392">
    <property type="entry name" value="POLYISOPRENYL-TEICHOIC ACID--PEPTIDOGLYCAN TEICHOIC ACID TRANSFERASE TAGU"/>
    <property type="match status" value="1"/>
</dbReference>
<feature type="domain" description="Cell envelope-related transcriptional attenuator" evidence="4">
    <location>
        <begin position="110"/>
        <end position="265"/>
    </location>
</feature>
<accession>A0A7Y9ETJ6</accession>
<evidence type="ECO:0000256" key="2">
    <source>
        <dbReference type="SAM" id="MobiDB-lite"/>
    </source>
</evidence>
<feature type="region of interest" description="Disordered" evidence="2">
    <location>
        <begin position="356"/>
        <end position="417"/>
    </location>
</feature>
<dbReference type="Gene3D" id="3.40.630.190">
    <property type="entry name" value="LCP protein"/>
    <property type="match status" value="1"/>
</dbReference>
<organism evidence="5 6">
    <name type="scientific">Microbacterium pseudoresistens</name>
    <dbReference type="NCBI Taxonomy" id="640634"/>
    <lineage>
        <taxon>Bacteria</taxon>
        <taxon>Bacillati</taxon>
        <taxon>Actinomycetota</taxon>
        <taxon>Actinomycetes</taxon>
        <taxon>Micrococcales</taxon>
        <taxon>Microbacteriaceae</taxon>
        <taxon>Microbacterium</taxon>
    </lineage>
</organism>
<comment type="caution">
    <text evidence="5">The sequence shown here is derived from an EMBL/GenBank/DDBJ whole genome shotgun (WGS) entry which is preliminary data.</text>
</comment>
<protein>
    <submittedName>
        <fullName evidence="5">LCP family protein required for cell wall assembly</fullName>
    </submittedName>
</protein>
<evidence type="ECO:0000259" key="4">
    <source>
        <dbReference type="Pfam" id="PF03816"/>
    </source>
</evidence>
<feature type="compositionally biased region" description="Low complexity" evidence="2">
    <location>
        <begin position="392"/>
        <end position="401"/>
    </location>
</feature>
<dbReference type="AlphaFoldDB" id="A0A7Y9ETJ6"/>
<dbReference type="NCBIfam" id="TIGR00350">
    <property type="entry name" value="lytR_cpsA_psr"/>
    <property type="match status" value="1"/>
</dbReference>
<evidence type="ECO:0000313" key="5">
    <source>
        <dbReference type="EMBL" id="NYD53702.1"/>
    </source>
</evidence>
<keyword evidence="3" id="KW-1133">Transmembrane helix</keyword>
<dbReference type="Pfam" id="PF03816">
    <property type="entry name" value="LytR_cpsA_psr"/>
    <property type="match status" value="1"/>
</dbReference>
<sequence length="417" mass="44021">MSANSRTRRPVAGHGQLRKPSAWGQLLKIVGIAMAVVLVSGVSVAAYVFNDLSKPFTDNAVDIAGQESVPPDIGAIEGGVNMLLVGSDECEEGYEESFGERCTEDEGGARNDVNMLLHISDNPRRVTVVTFPRDLMVPRPECTDENGNETSASSKAQINLALDTGGLNCVVQTVSELSGLDIQFAAKVTWQGVIDITNSIGGVPVCIANGLSDPYTGLDLPAGVVNLAGWNALQFLRTRHGIGDGSDLGRISNQQVYMSALARKLVSEEVLTNPATLLSLARTALENVTPSKSLTNPVLLVQIALAMKNVPYEDINFLQYPVFTDPDDIDRVVPDYDSADILWAALEANQQLQVTGHSDGAVNPDGSPIETPVDTTPGDGETVDPSTPPTTPGVVTLPDGVKGQSAKDETCSNGVGN</sequence>
<comment type="similarity">
    <text evidence="1">Belongs to the LytR/CpsA/Psr (LCP) family.</text>
</comment>
<name>A0A7Y9ETJ6_9MICO</name>
<keyword evidence="6" id="KW-1185">Reference proteome</keyword>
<dbReference type="InterPro" id="IPR004474">
    <property type="entry name" value="LytR_CpsA_psr"/>
</dbReference>
<dbReference type="PANTHER" id="PTHR33392:SF6">
    <property type="entry name" value="POLYISOPRENYL-TEICHOIC ACID--PEPTIDOGLYCAN TEICHOIC ACID TRANSFERASE TAGU"/>
    <property type="match status" value="1"/>
</dbReference>